<dbReference type="Pfam" id="PF20116">
    <property type="entry name" value="DUF6506"/>
    <property type="match status" value="2"/>
</dbReference>
<dbReference type="EMBL" id="JACCBU010000001">
    <property type="protein sequence ID" value="NYE70446.1"/>
    <property type="molecule type" value="Genomic_DNA"/>
</dbReference>
<reference evidence="1 2" key="1">
    <citation type="submission" date="2020-07" db="EMBL/GenBank/DDBJ databases">
        <title>Sequencing the genomes of 1000 actinobacteria strains.</title>
        <authorList>
            <person name="Klenk H.-P."/>
        </authorList>
    </citation>
    <scope>NUCLEOTIDE SEQUENCE [LARGE SCALE GENOMIC DNA]</scope>
    <source>
        <strain evidence="1 2">DSM 22083</strain>
    </source>
</reference>
<dbReference type="AlphaFoldDB" id="A0A7Y9I5L4"/>
<dbReference type="Proteomes" id="UP000569914">
    <property type="component" value="Unassembled WGS sequence"/>
</dbReference>
<proteinExistence type="predicted"/>
<protein>
    <submittedName>
        <fullName evidence="1">Uncharacterized protein</fullName>
    </submittedName>
</protein>
<gene>
    <name evidence="1" type="ORF">BKA15_001775</name>
</gene>
<comment type="caution">
    <text evidence="1">The sequence shown here is derived from an EMBL/GenBank/DDBJ whole genome shotgun (WGS) entry which is preliminary data.</text>
</comment>
<evidence type="ECO:0000313" key="2">
    <source>
        <dbReference type="Proteomes" id="UP000569914"/>
    </source>
</evidence>
<accession>A0A7Y9I5L4</accession>
<keyword evidence="2" id="KW-1185">Reference proteome</keyword>
<dbReference type="RefSeq" id="WP_179749903.1">
    <property type="nucleotide sequence ID" value="NZ_JACCBU010000001.1"/>
</dbReference>
<evidence type="ECO:0000313" key="1">
    <source>
        <dbReference type="EMBL" id="NYE70446.1"/>
    </source>
</evidence>
<organism evidence="1 2">
    <name type="scientific">Microlunatus parietis</name>
    <dbReference type="NCBI Taxonomy" id="682979"/>
    <lineage>
        <taxon>Bacteria</taxon>
        <taxon>Bacillati</taxon>
        <taxon>Actinomycetota</taxon>
        <taxon>Actinomycetes</taxon>
        <taxon>Propionibacteriales</taxon>
        <taxon>Propionibacteriaceae</taxon>
        <taxon>Microlunatus</taxon>
    </lineage>
</organism>
<sequence length="193" mass="19661">MSDYDEAFLFLAPEATEVQRKVLRHSGGVTALIWVPDGAAAAEVAAELAAAGTRLFELYRGFDLAAAAGVIEAVDGRAPVGVPLGAPQVRHSVTIFGDEGADPAKDRLVHHHADGGTTTVVGAPNGEVVAVAQQAVEAGAELIQVCGGEPLTTAAKVAAAVGDRVPVTLTSWPFESITGAAAFKAAYEEAHPA</sequence>
<name>A0A7Y9I5L4_9ACTN</name>
<dbReference type="InterPro" id="IPR045441">
    <property type="entry name" value="DUF6506"/>
</dbReference>